<evidence type="ECO:0000256" key="4">
    <source>
        <dbReference type="ARBA" id="ARBA00022989"/>
    </source>
</evidence>
<dbReference type="Proteomes" id="UP000007110">
    <property type="component" value="Unassembled WGS sequence"/>
</dbReference>
<keyword evidence="7" id="KW-1015">Disulfide bond</keyword>
<dbReference type="AlphaFoldDB" id="A0A7M7SSX2"/>
<reference evidence="18" key="1">
    <citation type="submission" date="2015-02" db="EMBL/GenBank/DDBJ databases">
        <title>Genome sequencing for Strongylocentrotus purpuratus.</title>
        <authorList>
            <person name="Murali S."/>
            <person name="Liu Y."/>
            <person name="Vee V."/>
            <person name="English A."/>
            <person name="Wang M."/>
            <person name="Skinner E."/>
            <person name="Han Y."/>
            <person name="Muzny D.M."/>
            <person name="Worley K.C."/>
            <person name="Gibbs R.A."/>
        </authorList>
    </citation>
    <scope>NUCLEOTIDE SEQUENCE</scope>
</reference>
<dbReference type="GO" id="GO:0005886">
    <property type="term" value="C:plasma membrane"/>
    <property type="evidence" value="ECO:0000318"/>
    <property type="project" value="GO_Central"/>
</dbReference>
<keyword evidence="5 13" id="KW-0297">G-protein coupled receptor</keyword>
<dbReference type="OMA" id="KRVFCKP"/>
<dbReference type="GO" id="GO:0005929">
    <property type="term" value="C:cilium"/>
    <property type="evidence" value="ECO:0007669"/>
    <property type="project" value="UniProtKB-ARBA"/>
</dbReference>
<name>A0A7M7SSX2_STRPU</name>
<evidence type="ECO:0000256" key="12">
    <source>
        <dbReference type="ARBA" id="ARBA00093282"/>
    </source>
</evidence>
<dbReference type="OrthoDB" id="5965754at2759"/>
<sequence>MSTTTPLISGVFGEATEFVTSNTDMAIEGRLVTTELSTSPWEQPTLPGPDPGTTPQNQDQDNIVMTFGTVMGTIAASLMCMTCIFGNILVVTVVQRSRRLQSTTNYFVISLAIVDLVMSVLCMPFMIGLIIADEWVYGVFICKLVRFLQYMKPGATVYVLIAIGVDRFYTILYPLSFKITRGKAKKMIIISWSIATLISCPAFYFFMLTELAGNKTVCTPFVSFEAAGIMYITALLLIEFILPLVLLLITYARIFRHIWTVGIRGRALQRTMNSVPRAKVKTVKMLMIVSSVFFVSWTPFFVVQEWFTCAKDMSEISQSEVNIYWATVWVSLTSCAWNPVIYSCYNPNFRRGCKEVFCVSTMKCYRKDTYAITNSSKFSRKNHVGVLTEDVDGGRSFTSYRAFDRDANGDKKMAWPLPTTTSTTYL</sequence>
<evidence type="ECO:0000256" key="11">
    <source>
        <dbReference type="ARBA" id="ARBA00067939"/>
    </source>
</evidence>
<comment type="function">
    <text evidence="12">G-protein coupled receptor that plays a role in the regulation of circadian rhythms and energy metabolism. Participates in maintaining proper circadian gene expression in the suprachiasmatic nucleus (SCN), the locus of the master circadian clock in the brain. May function as a coordinator of aging-associated metabolic dysfunction, stress response, DNA integrity management, and eventual senescence. Upon binding to adropin, modulates mitochondrial energy metabolism via the p44/42-PDK4 signaling pathway, influencing pyruvate dehydrogenase activity.</text>
</comment>
<evidence type="ECO:0000256" key="13">
    <source>
        <dbReference type="RuleBase" id="RU000688"/>
    </source>
</evidence>
<dbReference type="SMART" id="SM01381">
    <property type="entry name" value="7TM_GPCR_Srsx"/>
    <property type="match status" value="1"/>
</dbReference>
<dbReference type="PANTHER" id="PTHR24238">
    <property type="entry name" value="G-PROTEIN COUPLED RECEPTOR"/>
    <property type="match status" value="1"/>
</dbReference>
<keyword evidence="8 13" id="KW-0675">Receptor</keyword>
<evidence type="ECO:0000259" key="16">
    <source>
        <dbReference type="PROSITE" id="PS50262"/>
    </source>
</evidence>
<dbReference type="PROSITE" id="PS00237">
    <property type="entry name" value="G_PROTEIN_RECEP_F1_1"/>
    <property type="match status" value="1"/>
</dbReference>
<evidence type="ECO:0000256" key="15">
    <source>
        <dbReference type="SAM" id="Phobius"/>
    </source>
</evidence>
<feature type="transmembrane region" description="Helical" evidence="15">
    <location>
        <begin position="228"/>
        <end position="249"/>
    </location>
</feature>
<dbReference type="PRINTS" id="PR00237">
    <property type="entry name" value="GPCRRHODOPSN"/>
</dbReference>
<evidence type="ECO:0000256" key="14">
    <source>
        <dbReference type="SAM" id="MobiDB-lite"/>
    </source>
</evidence>
<evidence type="ECO:0000256" key="9">
    <source>
        <dbReference type="ARBA" id="ARBA00023180"/>
    </source>
</evidence>
<proteinExistence type="inferred from homology"/>
<dbReference type="GO" id="GO:0007218">
    <property type="term" value="P:neuropeptide signaling pathway"/>
    <property type="evidence" value="ECO:0000318"/>
    <property type="project" value="GO_Central"/>
</dbReference>
<evidence type="ECO:0000313" key="17">
    <source>
        <dbReference type="EnsemblMetazoa" id="XP_030829040"/>
    </source>
</evidence>
<feature type="transmembrane region" description="Helical" evidence="15">
    <location>
        <begin position="155"/>
        <end position="175"/>
    </location>
</feature>
<dbReference type="EnsemblMetazoa" id="XM_030973180">
    <property type="protein sequence ID" value="XP_030829040"/>
    <property type="gene ID" value="LOC115919426"/>
</dbReference>
<keyword evidence="10 13" id="KW-0807">Transducer</keyword>
<comment type="subcellular location">
    <subcellularLocation>
        <location evidence="1">Cell membrane</location>
        <topology evidence="1">Multi-pass membrane protein</topology>
    </subcellularLocation>
</comment>
<feature type="domain" description="G-protein coupled receptors family 1 profile" evidence="16">
    <location>
        <begin position="86"/>
        <end position="342"/>
    </location>
</feature>
<comment type="similarity">
    <text evidence="13">Belongs to the G-protein coupled receptor 1 family.</text>
</comment>
<keyword evidence="2" id="KW-1003">Cell membrane</keyword>
<dbReference type="RefSeq" id="XP_030829040.1">
    <property type="nucleotide sequence ID" value="XM_030973180.1"/>
</dbReference>
<feature type="transmembrane region" description="Helical" evidence="15">
    <location>
        <begin position="106"/>
        <end position="131"/>
    </location>
</feature>
<dbReference type="PROSITE" id="PS50262">
    <property type="entry name" value="G_PROTEIN_RECEP_F1_2"/>
    <property type="match status" value="1"/>
</dbReference>
<keyword evidence="4 15" id="KW-1133">Transmembrane helix</keyword>
<feature type="transmembrane region" description="Helical" evidence="15">
    <location>
        <begin position="74"/>
        <end position="94"/>
    </location>
</feature>
<dbReference type="Gene3D" id="1.20.1070.10">
    <property type="entry name" value="Rhodopsin 7-helix transmembrane proteins"/>
    <property type="match status" value="1"/>
</dbReference>
<evidence type="ECO:0000256" key="2">
    <source>
        <dbReference type="ARBA" id="ARBA00022475"/>
    </source>
</evidence>
<keyword evidence="9" id="KW-0325">Glycoprotein</keyword>
<dbReference type="FunFam" id="1.20.1070.10:FF:000165">
    <property type="entry name" value="Probable G-protein coupled receptor 19"/>
    <property type="match status" value="1"/>
</dbReference>
<dbReference type="KEGG" id="spu:115919426"/>
<dbReference type="GeneID" id="115919426"/>
<feature type="transmembrane region" description="Helical" evidence="15">
    <location>
        <begin position="187"/>
        <end position="208"/>
    </location>
</feature>
<evidence type="ECO:0000256" key="8">
    <source>
        <dbReference type="ARBA" id="ARBA00023170"/>
    </source>
</evidence>
<keyword evidence="6 15" id="KW-0472">Membrane</keyword>
<dbReference type="FunCoup" id="A0A7M7SSX2">
    <property type="interactions" value="546"/>
</dbReference>
<feature type="transmembrane region" description="Helical" evidence="15">
    <location>
        <begin position="323"/>
        <end position="345"/>
    </location>
</feature>
<evidence type="ECO:0000256" key="6">
    <source>
        <dbReference type="ARBA" id="ARBA00023136"/>
    </source>
</evidence>
<dbReference type="SUPFAM" id="SSF81321">
    <property type="entry name" value="Family A G protein-coupled receptor-like"/>
    <property type="match status" value="1"/>
</dbReference>
<evidence type="ECO:0000256" key="10">
    <source>
        <dbReference type="ARBA" id="ARBA00023224"/>
    </source>
</evidence>
<dbReference type="InParanoid" id="A0A7M7SSX2"/>
<evidence type="ECO:0000256" key="3">
    <source>
        <dbReference type="ARBA" id="ARBA00022692"/>
    </source>
</evidence>
<evidence type="ECO:0000256" key="1">
    <source>
        <dbReference type="ARBA" id="ARBA00004651"/>
    </source>
</evidence>
<dbReference type="InterPro" id="IPR000276">
    <property type="entry name" value="GPCR_Rhodpsn"/>
</dbReference>
<dbReference type="InterPro" id="IPR017452">
    <property type="entry name" value="GPCR_Rhodpsn_7TM"/>
</dbReference>
<organism evidence="17 18">
    <name type="scientific">Strongylocentrotus purpuratus</name>
    <name type="common">Purple sea urchin</name>
    <dbReference type="NCBI Taxonomy" id="7668"/>
    <lineage>
        <taxon>Eukaryota</taxon>
        <taxon>Metazoa</taxon>
        <taxon>Echinodermata</taxon>
        <taxon>Eleutherozoa</taxon>
        <taxon>Echinozoa</taxon>
        <taxon>Echinoidea</taxon>
        <taxon>Euechinoidea</taxon>
        <taxon>Echinacea</taxon>
        <taxon>Camarodonta</taxon>
        <taxon>Echinidea</taxon>
        <taxon>Strongylocentrotidae</taxon>
        <taxon>Strongylocentrotus</taxon>
    </lineage>
</organism>
<evidence type="ECO:0000313" key="18">
    <source>
        <dbReference type="Proteomes" id="UP000007110"/>
    </source>
</evidence>
<evidence type="ECO:0000256" key="7">
    <source>
        <dbReference type="ARBA" id="ARBA00023157"/>
    </source>
</evidence>
<protein>
    <recommendedName>
        <fullName evidence="11">Probable G-protein coupled receptor 19</fullName>
    </recommendedName>
</protein>
<feature type="region of interest" description="Disordered" evidence="14">
    <location>
        <begin position="36"/>
        <end position="58"/>
    </location>
</feature>
<keyword evidence="18" id="KW-1185">Reference proteome</keyword>
<dbReference type="Pfam" id="PF00001">
    <property type="entry name" value="7tm_1"/>
    <property type="match status" value="1"/>
</dbReference>
<feature type="transmembrane region" description="Helical" evidence="15">
    <location>
        <begin position="285"/>
        <end position="303"/>
    </location>
</feature>
<evidence type="ECO:0000256" key="5">
    <source>
        <dbReference type="ARBA" id="ARBA00023040"/>
    </source>
</evidence>
<keyword evidence="3 13" id="KW-0812">Transmembrane</keyword>
<reference evidence="17" key="2">
    <citation type="submission" date="2021-01" db="UniProtKB">
        <authorList>
            <consortium name="EnsemblMetazoa"/>
        </authorList>
    </citation>
    <scope>IDENTIFICATION</scope>
</reference>
<dbReference type="PANTHER" id="PTHR24238:SF69">
    <property type="entry name" value="G-PROTEIN COUPLED RECEPTOR 165"/>
    <property type="match status" value="1"/>
</dbReference>
<accession>A0A7M7SSX2</accession>
<dbReference type="GO" id="GO:0008188">
    <property type="term" value="F:neuropeptide receptor activity"/>
    <property type="evidence" value="ECO:0000318"/>
    <property type="project" value="GO_Central"/>
</dbReference>